<proteinExistence type="predicted"/>
<comment type="caution">
    <text evidence="2">The sequence shown here is derived from an EMBL/GenBank/DDBJ whole genome shotgun (WGS) entry which is preliminary data.</text>
</comment>
<protein>
    <submittedName>
        <fullName evidence="2">Uncharacterized protein</fullName>
    </submittedName>
</protein>
<dbReference type="Proteomes" id="UP000276133">
    <property type="component" value="Unassembled WGS sequence"/>
</dbReference>
<organism evidence="2 3">
    <name type="scientific">Brachionus plicatilis</name>
    <name type="common">Marine rotifer</name>
    <name type="synonym">Brachionus muelleri</name>
    <dbReference type="NCBI Taxonomy" id="10195"/>
    <lineage>
        <taxon>Eukaryota</taxon>
        <taxon>Metazoa</taxon>
        <taxon>Spiralia</taxon>
        <taxon>Gnathifera</taxon>
        <taxon>Rotifera</taxon>
        <taxon>Eurotatoria</taxon>
        <taxon>Monogononta</taxon>
        <taxon>Pseudotrocha</taxon>
        <taxon>Ploima</taxon>
        <taxon>Brachionidae</taxon>
        <taxon>Brachionus</taxon>
    </lineage>
</organism>
<gene>
    <name evidence="2" type="ORF">BpHYR1_052681</name>
</gene>
<keyword evidence="1" id="KW-0472">Membrane</keyword>
<dbReference type="EMBL" id="REGN01007480">
    <property type="protein sequence ID" value="RNA06147.1"/>
    <property type="molecule type" value="Genomic_DNA"/>
</dbReference>
<dbReference type="AlphaFoldDB" id="A0A3M7Q415"/>
<accession>A0A3M7Q415</accession>
<feature type="transmembrane region" description="Helical" evidence="1">
    <location>
        <begin position="63"/>
        <end position="84"/>
    </location>
</feature>
<sequence length="87" mass="10119">MISKIIFASIKNYRFKKLPKNYSAKLGTILAKIKSKIQYPRKIYIIDRIIQANSFTKVVHLDLHYYIVPFIDTFIFLTVVVVVAPSN</sequence>
<evidence type="ECO:0000256" key="1">
    <source>
        <dbReference type="SAM" id="Phobius"/>
    </source>
</evidence>
<keyword evidence="3" id="KW-1185">Reference proteome</keyword>
<name>A0A3M7Q415_BRAPC</name>
<reference evidence="2 3" key="1">
    <citation type="journal article" date="2018" name="Sci. Rep.">
        <title>Genomic signatures of local adaptation to the degree of environmental predictability in rotifers.</title>
        <authorList>
            <person name="Franch-Gras L."/>
            <person name="Hahn C."/>
            <person name="Garcia-Roger E.M."/>
            <person name="Carmona M.J."/>
            <person name="Serra M."/>
            <person name="Gomez A."/>
        </authorList>
    </citation>
    <scope>NUCLEOTIDE SEQUENCE [LARGE SCALE GENOMIC DNA]</scope>
    <source>
        <strain evidence="2">HYR1</strain>
    </source>
</reference>
<keyword evidence="1" id="KW-1133">Transmembrane helix</keyword>
<keyword evidence="1" id="KW-0812">Transmembrane</keyword>
<evidence type="ECO:0000313" key="3">
    <source>
        <dbReference type="Proteomes" id="UP000276133"/>
    </source>
</evidence>
<evidence type="ECO:0000313" key="2">
    <source>
        <dbReference type="EMBL" id="RNA06147.1"/>
    </source>
</evidence>